<evidence type="ECO:0000256" key="4">
    <source>
        <dbReference type="ARBA" id="ARBA00022989"/>
    </source>
</evidence>
<gene>
    <name evidence="8" type="ORF">F7D13_09045</name>
</gene>
<dbReference type="InterPro" id="IPR050835">
    <property type="entry name" value="ABC_transporter_sub-D"/>
</dbReference>
<feature type="transmembrane region" description="Helical" evidence="6">
    <location>
        <begin position="61"/>
        <end position="81"/>
    </location>
</feature>
<feature type="transmembrane region" description="Helical" evidence="6">
    <location>
        <begin position="168"/>
        <end position="196"/>
    </location>
</feature>
<keyword evidence="5 6" id="KW-0472">Membrane</keyword>
<evidence type="ECO:0000313" key="9">
    <source>
        <dbReference type="Proteomes" id="UP000424673"/>
    </source>
</evidence>
<comment type="subcellular location">
    <subcellularLocation>
        <location evidence="1">Cell membrane</location>
        <topology evidence="1">Multi-pass membrane protein</topology>
    </subcellularLocation>
</comment>
<dbReference type="Proteomes" id="UP000424673">
    <property type="component" value="Chromosome"/>
</dbReference>
<evidence type="ECO:0000256" key="2">
    <source>
        <dbReference type="ARBA" id="ARBA00022448"/>
    </source>
</evidence>
<keyword evidence="3 6" id="KW-0812">Transmembrane</keyword>
<feature type="domain" description="ABC transmembrane type-1" evidence="7">
    <location>
        <begin position="29"/>
        <end position="350"/>
    </location>
</feature>
<dbReference type="Pfam" id="PF06472">
    <property type="entry name" value="ABC_membrane_2"/>
    <property type="match status" value="1"/>
</dbReference>
<name>A0ABX6EHX9_9HYPH</name>
<reference evidence="9" key="1">
    <citation type="submission" date="2019-09" db="EMBL/GenBank/DDBJ databases">
        <title>Isolation and complete genome sequencing of Methylocystis species.</title>
        <authorList>
            <person name="Rumah B.L."/>
            <person name="Stead C.E."/>
            <person name="Stevens B.C."/>
            <person name="Minton N.P."/>
            <person name="Grosse-Honebrink A."/>
            <person name="Zhang Y."/>
        </authorList>
    </citation>
    <scope>NUCLEOTIDE SEQUENCE [LARGE SCALE GENOMIC DNA]</scope>
    <source>
        <strain evidence="9">BRCS1</strain>
    </source>
</reference>
<dbReference type="InterPro" id="IPR036640">
    <property type="entry name" value="ABC1_TM_sf"/>
</dbReference>
<reference evidence="8 9" key="2">
    <citation type="journal article" date="2021" name="AMB Express">
        <title>Isolation and characterisation of Methylocystis spp. for poly-3-hydroxybutyrate production using waste methane feedstocks.</title>
        <authorList>
            <person name="Rumah B.L."/>
            <person name="Stead C.E."/>
            <person name="Claxton Stevens B.H."/>
            <person name="Minton N.P."/>
            <person name="Grosse-Honebrink A."/>
            <person name="Zhang Y."/>
        </authorList>
    </citation>
    <scope>NUCLEOTIDE SEQUENCE [LARGE SCALE GENOMIC DNA]</scope>
    <source>
        <strain evidence="8 9">BRCS1</strain>
    </source>
</reference>
<sequence length="371" mass="40941">MIQRFLWLAMGYWKGQTQRPAWVLSVGFLICLVVNTYMALAVNRWSKSFFDALQTHKVDEVTGGILQLAILAVGVGLASIATTQFRMRLQVNWRLWLTASLIEKWLVNESRQACAISPAIDNPEARIADDGRLAIELFVDLAGGVINIFLVSAAFILVLWQVGGSYEFLGVVIPGYLVLAVFIYSVVTSFCMWVLGRPLVASVEAKAAAEGNFRYALTRARHEFESRAVVEVDEDIDRDIGDYLRHPVVKGVPIIPDRLPEIDARSGNPFDRFLFLLAATWGRVIQGQTKIVFLTHANNLLAPAVPLLLGAPKYLAGDLTLGDLMQAAAAFLQVQLSLNWLADNALSIANWSASARRVAALDLAIDTTREE</sequence>
<accession>A0ABX6EHX9</accession>
<dbReference type="SUPFAM" id="SSF90123">
    <property type="entry name" value="ABC transporter transmembrane region"/>
    <property type="match status" value="1"/>
</dbReference>
<keyword evidence="4 6" id="KW-1133">Transmembrane helix</keyword>
<evidence type="ECO:0000259" key="7">
    <source>
        <dbReference type="PROSITE" id="PS50929"/>
    </source>
</evidence>
<proteinExistence type="predicted"/>
<evidence type="ECO:0000256" key="5">
    <source>
        <dbReference type="ARBA" id="ARBA00023136"/>
    </source>
</evidence>
<dbReference type="Gene3D" id="1.20.1560.10">
    <property type="entry name" value="ABC transporter type 1, transmembrane domain"/>
    <property type="match status" value="1"/>
</dbReference>
<dbReference type="EMBL" id="CP044328">
    <property type="protein sequence ID" value="QGM94160.1"/>
    <property type="molecule type" value="Genomic_DNA"/>
</dbReference>
<keyword evidence="2" id="KW-0813">Transport</keyword>
<evidence type="ECO:0000256" key="1">
    <source>
        <dbReference type="ARBA" id="ARBA00004651"/>
    </source>
</evidence>
<dbReference type="PANTHER" id="PTHR11384">
    <property type="entry name" value="ATP-BINDING CASSETTE, SUB-FAMILY D MEMBER"/>
    <property type="match status" value="1"/>
</dbReference>
<organism evidence="8 9">
    <name type="scientific">Methylocystis rosea</name>
    <dbReference type="NCBI Taxonomy" id="173366"/>
    <lineage>
        <taxon>Bacteria</taxon>
        <taxon>Pseudomonadati</taxon>
        <taxon>Pseudomonadota</taxon>
        <taxon>Alphaproteobacteria</taxon>
        <taxon>Hyphomicrobiales</taxon>
        <taxon>Methylocystaceae</taxon>
        <taxon>Methylocystis</taxon>
    </lineage>
</organism>
<feature type="transmembrane region" description="Helical" evidence="6">
    <location>
        <begin position="21"/>
        <end position="41"/>
    </location>
</feature>
<dbReference type="InterPro" id="IPR011527">
    <property type="entry name" value="ABC1_TM_dom"/>
</dbReference>
<dbReference type="PANTHER" id="PTHR11384:SF59">
    <property type="entry name" value="LYSOSOMAL COBALAMIN TRANSPORTER ABCD4"/>
    <property type="match status" value="1"/>
</dbReference>
<dbReference type="PROSITE" id="PS50929">
    <property type="entry name" value="ABC_TM1F"/>
    <property type="match status" value="1"/>
</dbReference>
<feature type="transmembrane region" description="Helical" evidence="6">
    <location>
        <begin position="137"/>
        <end position="162"/>
    </location>
</feature>
<protein>
    <recommendedName>
        <fullName evidence="7">ABC transmembrane type-1 domain-containing protein</fullName>
    </recommendedName>
</protein>
<evidence type="ECO:0000256" key="6">
    <source>
        <dbReference type="SAM" id="Phobius"/>
    </source>
</evidence>
<dbReference type="RefSeq" id="WP_154452098.1">
    <property type="nucleotide sequence ID" value="NZ_CP044328.1"/>
</dbReference>
<evidence type="ECO:0000256" key="3">
    <source>
        <dbReference type="ARBA" id="ARBA00022692"/>
    </source>
</evidence>
<keyword evidence="9" id="KW-1185">Reference proteome</keyword>
<evidence type="ECO:0000313" key="8">
    <source>
        <dbReference type="EMBL" id="QGM94160.1"/>
    </source>
</evidence>